<evidence type="ECO:0008006" key="4">
    <source>
        <dbReference type="Google" id="ProtNLM"/>
    </source>
</evidence>
<comment type="caution">
    <text evidence="2">The sequence shown here is derived from an EMBL/GenBank/DDBJ whole genome shotgun (WGS) entry which is preliminary data.</text>
</comment>
<evidence type="ECO:0000256" key="1">
    <source>
        <dbReference type="SAM" id="SignalP"/>
    </source>
</evidence>
<keyword evidence="1" id="KW-0732">Signal</keyword>
<feature type="non-terminal residue" evidence="2">
    <location>
        <position position="1"/>
    </location>
</feature>
<feature type="non-terminal residue" evidence="2">
    <location>
        <position position="99"/>
    </location>
</feature>
<reference evidence="2 3" key="1">
    <citation type="submission" date="2016-06" db="EMBL/GenBank/DDBJ databases">
        <title>The Draft Genome Sequence and Annotation of the Desert Woodrat Neotoma lepida.</title>
        <authorList>
            <person name="Campbell M."/>
            <person name="Oakeson K.F."/>
            <person name="Yandell M."/>
            <person name="Halpert J.R."/>
            <person name="Dearing D."/>
        </authorList>
    </citation>
    <scope>NUCLEOTIDE SEQUENCE [LARGE SCALE GENOMIC DNA]</scope>
    <source>
        <strain evidence="2">417</strain>
        <tissue evidence="2">Liver</tissue>
    </source>
</reference>
<accession>A0A1A6HPI1</accession>
<organism evidence="2 3">
    <name type="scientific">Neotoma lepida</name>
    <name type="common">Desert woodrat</name>
    <dbReference type="NCBI Taxonomy" id="56216"/>
    <lineage>
        <taxon>Eukaryota</taxon>
        <taxon>Metazoa</taxon>
        <taxon>Chordata</taxon>
        <taxon>Craniata</taxon>
        <taxon>Vertebrata</taxon>
        <taxon>Euteleostomi</taxon>
        <taxon>Mammalia</taxon>
        <taxon>Eutheria</taxon>
        <taxon>Euarchontoglires</taxon>
        <taxon>Glires</taxon>
        <taxon>Rodentia</taxon>
        <taxon>Myomorpha</taxon>
        <taxon>Muroidea</taxon>
        <taxon>Cricetidae</taxon>
        <taxon>Neotominae</taxon>
        <taxon>Neotoma</taxon>
    </lineage>
</organism>
<evidence type="ECO:0000313" key="2">
    <source>
        <dbReference type="EMBL" id="OBS79900.1"/>
    </source>
</evidence>
<feature type="chain" id="PRO_5008346537" description="Secreted protein" evidence="1">
    <location>
        <begin position="21"/>
        <end position="99"/>
    </location>
</feature>
<keyword evidence="3" id="KW-1185">Reference proteome</keyword>
<sequence>TSMSALMALFSVTAVPTALTCLDGTTVSAEMATMTMGCLHQVENRVKILMSVEPGGTAVPMIPFASTWMVDMTVGVPTGRTAQGIVCTMEKSNTTVRSG</sequence>
<feature type="signal peptide" evidence="1">
    <location>
        <begin position="1"/>
        <end position="20"/>
    </location>
</feature>
<evidence type="ECO:0000313" key="3">
    <source>
        <dbReference type="Proteomes" id="UP000092124"/>
    </source>
</evidence>
<proteinExistence type="predicted"/>
<dbReference type="EMBL" id="LZPO01017720">
    <property type="protein sequence ID" value="OBS79900.1"/>
    <property type="molecule type" value="Genomic_DNA"/>
</dbReference>
<dbReference type="Proteomes" id="UP000092124">
    <property type="component" value="Unassembled WGS sequence"/>
</dbReference>
<protein>
    <recommendedName>
        <fullName evidence="4">Secreted protein</fullName>
    </recommendedName>
</protein>
<dbReference type="AlphaFoldDB" id="A0A1A6HPI1"/>
<gene>
    <name evidence="2" type="ORF">A6R68_21899</name>
</gene>
<name>A0A1A6HPI1_NEOLE</name>